<comment type="caution">
    <text evidence="1">The sequence shown here is derived from an EMBL/GenBank/DDBJ whole genome shotgun (WGS) entry which is preliminary data.</text>
</comment>
<reference evidence="1" key="2">
    <citation type="journal article" date="2022" name="New Phytol.">
        <title>Evolutionary transition to the ectomycorrhizal habit in the genomes of a hyperdiverse lineage of mushroom-forming fungi.</title>
        <authorList>
            <person name="Looney B."/>
            <person name="Miyauchi S."/>
            <person name="Morin E."/>
            <person name="Drula E."/>
            <person name="Courty P.E."/>
            <person name="Kohler A."/>
            <person name="Kuo A."/>
            <person name="LaButti K."/>
            <person name="Pangilinan J."/>
            <person name="Lipzen A."/>
            <person name="Riley R."/>
            <person name="Andreopoulos W."/>
            <person name="He G."/>
            <person name="Johnson J."/>
            <person name="Nolan M."/>
            <person name="Tritt A."/>
            <person name="Barry K.W."/>
            <person name="Grigoriev I.V."/>
            <person name="Nagy L.G."/>
            <person name="Hibbett D."/>
            <person name="Henrissat B."/>
            <person name="Matheny P.B."/>
            <person name="Labbe J."/>
            <person name="Martin F.M."/>
        </authorList>
    </citation>
    <scope>NUCLEOTIDE SEQUENCE</scope>
    <source>
        <strain evidence="1">FP105234-sp</strain>
    </source>
</reference>
<reference evidence="1" key="1">
    <citation type="submission" date="2021-02" db="EMBL/GenBank/DDBJ databases">
        <authorList>
            <consortium name="DOE Joint Genome Institute"/>
            <person name="Ahrendt S."/>
            <person name="Looney B.P."/>
            <person name="Miyauchi S."/>
            <person name="Morin E."/>
            <person name="Drula E."/>
            <person name="Courty P.E."/>
            <person name="Chicoki N."/>
            <person name="Fauchery L."/>
            <person name="Kohler A."/>
            <person name="Kuo A."/>
            <person name="Labutti K."/>
            <person name="Pangilinan J."/>
            <person name="Lipzen A."/>
            <person name="Riley R."/>
            <person name="Andreopoulos W."/>
            <person name="He G."/>
            <person name="Johnson J."/>
            <person name="Barry K.W."/>
            <person name="Grigoriev I.V."/>
            <person name="Nagy L."/>
            <person name="Hibbett D."/>
            <person name="Henrissat B."/>
            <person name="Matheny P.B."/>
            <person name="Labbe J."/>
            <person name="Martin F."/>
        </authorList>
    </citation>
    <scope>NUCLEOTIDE SEQUENCE</scope>
    <source>
        <strain evidence="1">FP105234-sp</strain>
    </source>
</reference>
<proteinExistence type="predicted"/>
<keyword evidence="2" id="KW-1185">Reference proteome</keyword>
<protein>
    <submittedName>
        <fullName evidence="1">Uncharacterized protein</fullName>
    </submittedName>
</protein>
<dbReference type="EMBL" id="MU276071">
    <property type="protein sequence ID" value="KAI0042345.1"/>
    <property type="molecule type" value="Genomic_DNA"/>
</dbReference>
<name>A0ACB8RFG9_9AGAM</name>
<evidence type="ECO:0000313" key="2">
    <source>
        <dbReference type="Proteomes" id="UP000814033"/>
    </source>
</evidence>
<dbReference type="Proteomes" id="UP000814033">
    <property type="component" value="Unassembled WGS sequence"/>
</dbReference>
<accession>A0ACB8RFG9</accession>
<organism evidence="1 2">
    <name type="scientific">Auriscalpium vulgare</name>
    <dbReference type="NCBI Taxonomy" id="40419"/>
    <lineage>
        <taxon>Eukaryota</taxon>
        <taxon>Fungi</taxon>
        <taxon>Dikarya</taxon>
        <taxon>Basidiomycota</taxon>
        <taxon>Agaricomycotina</taxon>
        <taxon>Agaricomycetes</taxon>
        <taxon>Russulales</taxon>
        <taxon>Auriscalpiaceae</taxon>
        <taxon>Auriscalpium</taxon>
    </lineage>
</organism>
<evidence type="ECO:0000313" key="1">
    <source>
        <dbReference type="EMBL" id="KAI0042345.1"/>
    </source>
</evidence>
<gene>
    <name evidence="1" type="ORF">FA95DRAFT_587096</name>
</gene>
<sequence length="218" mass="24193">MSSPFPHSPSLPLFPAEKKARDHALVASIGFLILLPLGTLIARYLRTFTNGWFWPHAAVNFLISGPVIFAGWALGIQANSRFGGTVSDAHKRIGTALMILYIIQIFIGVFIHYVKIPIRIPGGRPPQNYLHAILGIVILALASWQVHNGIYTEWPQITGNIHPVRQSAKHAWLALIIVFWALYGLGLGFLPRQYKQESSRRSVNEKETPDGIKLSDAA</sequence>